<reference evidence="4" key="1">
    <citation type="submission" date="2019-07" db="EMBL/GenBank/DDBJ databases">
        <title>Annotation for the trematode Paragonimus miyazaki's.</title>
        <authorList>
            <person name="Choi Y.-J."/>
        </authorList>
    </citation>
    <scope>NUCLEOTIDE SEQUENCE</scope>
    <source>
        <strain evidence="4">Japan</strain>
    </source>
</reference>
<feature type="domain" description="EF-hand" evidence="3">
    <location>
        <begin position="91"/>
        <end position="119"/>
    </location>
</feature>
<keyword evidence="1" id="KW-0677">Repeat</keyword>
<name>A0A8S9YTV1_9TREM</name>
<dbReference type="AlphaFoldDB" id="A0A8S9YTV1"/>
<evidence type="ECO:0000256" key="1">
    <source>
        <dbReference type="ARBA" id="ARBA00022737"/>
    </source>
</evidence>
<dbReference type="PANTHER" id="PTHR23048:SF0">
    <property type="entry name" value="CALMODULIN LIKE 3"/>
    <property type="match status" value="1"/>
</dbReference>
<dbReference type="InterPro" id="IPR018247">
    <property type="entry name" value="EF_Hand_1_Ca_BS"/>
</dbReference>
<dbReference type="PROSITE" id="PS00018">
    <property type="entry name" value="EF_HAND_1"/>
    <property type="match status" value="2"/>
</dbReference>
<keyword evidence="5" id="KW-1185">Reference proteome</keyword>
<comment type="caution">
    <text evidence="4">The sequence shown here is derived from an EMBL/GenBank/DDBJ whole genome shotgun (WGS) entry which is preliminary data.</text>
</comment>
<dbReference type="PROSITE" id="PS50222">
    <property type="entry name" value="EF_HAND_2"/>
    <property type="match status" value="3"/>
</dbReference>
<evidence type="ECO:0000313" key="5">
    <source>
        <dbReference type="Proteomes" id="UP000822476"/>
    </source>
</evidence>
<dbReference type="GO" id="GO:0016460">
    <property type="term" value="C:myosin II complex"/>
    <property type="evidence" value="ECO:0007669"/>
    <property type="project" value="TreeGrafter"/>
</dbReference>
<protein>
    <recommendedName>
        <fullName evidence="3">EF-hand domain-containing protein</fullName>
    </recommendedName>
</protein>
<dbReference type="PANTHER" id="PTHR23048">
    <property type="entry name" value="MYOSIN LIGHT CHAIN 1, 3"/>
    <property type="match status" value="1"/>
</dbReference>
<dbReference type="SMART" id="SM00054">
    <property type="entry name" value="EFh"/>
    <property type="match status" value="4"/>
</dbReference>
<evidence type="ECO:0000313" key="4">
    <source>
        <dbReference type="EMBL" id="KAF7256441.1"/>
    </source>
</evidence>
<organism evidence="4 5">
    <name type="scientific">Paragonimus skrjabini miyazakii</name>
    <dbReference type="NCBI Taxonomy" id="59628"/>
    <lineage>
        <taxon>Eukaryota</taxon>
        <taxon>Metazoa</taxon>
        <taxon>Spiralia</taxon>
        <taxon>Lophotrochozoa</taxon>
        <taxon>Platyhelminthes</taxon>
        <taxon>Trematoda</taxon>
        <taxon>Digenea</taxon>
        <taxon>Plagiorchiida</taxon>
        <taxon>Troglotremata</taxon>
        <taxon>Troglotrematidae</taxon>
        <taxon>Paragonimus</taxon>
    </lineage>
</organism>
<accession>A0A8S9YTV1</accession>
<keyword evidence="2" id="KW-0106">Calcium</keyword>
<dbReference type="Proteomes" id="UP000822476">
    <property type="component" value="Unassembled WGS sequence"/>
</dbReference>
<dbReference type="InterPro" id="IPR011992">
    <property type="entry name" value="EF-hand-dom_pair"/>
</dbReference>
<dbReference type="EMBL" id="JTDE01003120">
    <property type="protein sequence ID" value="KAF7256441.1"/>
    <property type="molecule type" value="Genomic_DNA"/>
</dbReference>
<dbReference type="OrthoDB" id="26525at2759"/>
<dbReference type="GO" id="GO:0005509">
    <property type="term" value="F:calcium ion binding"/>
    <property type="evidence" value="ECO:0007669"/>
    <property type="project" value="InterPro"/>
</dbReference>
<sequence>MNYFSTGLDSTLESELLEAFQYIDKDKDGVIRPDEMLNLYHVLGQRATIEDVKNNMSKLSSNHSGRITVVDFMNILGRSLSTRSCEYELPEVFKLLDRNGDGYISPEELAQRLTAVMETTTREEAFTILESIDVDGDKQISLEEFMALMRSGFVKKTEDARQNNSTEAKTDVR</sequence>
<feature type="domain" description="EF-hand" evidence="3">
    <location>
        <begin position="120"/>
        <end position="155"/>
    </location>
</feature>
<dbReference type="Pfam" id="PF13499">
    <property type="entry name" value="EF-hand_7"/>
    <property type="match status" value="2"/>
</dbReference>
<dbReference type="FunFam" id="1.10.238.10:FF:000003">
    <property type="entry name" value="Calmodulin A"/>
    <property type="match status" value="1"/>
</dbReference>
<dbReference type="InterPro" id="IPR002048">
    <property type="entry name" value="EF_hand_dom"/>
</dbReference>
<dbReference type="Gene3D" id="1.10.238.10">
    <property type="entry name" value="EF-hand"/>
    <property type="match status" value="2"/>
</dbReference>
<gene>
    <name evidence="4" type="ORF">EG68_05682</name>
</gene>
<dbReference type="InterPro" id="IPR050230">
    <property type="entry name" value="CALM/Myosin/TropC-like"/>
</dbReference>
<dbReference type="CDD" id="cd00051">
    <property type="entry name" value="EFh"/>
    <property type="match status" value="1"/>
</dbReference>
<proteinExistence type="predicted"/>
<evidence type="ECO:0000259" key="3">
    <source>
        <dbReference type="PROSITE" id="PS50222"/>
    </source>
</evidence>
<dbReference type="SUPFAM" id="SSF47473">
    <property type="entry name" value="EF-hand"/>
    <property type="match status" value="1"/>
</dbReference>
<evidence type="ECO:0000256" key="2">
    <source>
        <dbReference type="ARBA" id="ARBA00022837"/>
    </source>
</evidence>
<feature type="domain" description="EF-hand" evidence="3">
    <location>
        <begin position="11"/>
        <end position="46"/>
    </location>
</feature>